<name>A0ABX4PRE7_9PSED</name>
<protein>
    <recommendedName>
        <fullName evidence="4">Chromosome segregation protein SMC</fullName>
    </recommendedName>
</protein>
<reference evidence="2 3" key="1">
    <citation type="submission" date="2017-11" db="EMBL/GenBank/DDBJ databases">
        <title>Genome sequencing of a diverse group of Pseudomonas species.</title>
        <authorList>
            <person name="Loper J."/>
        </authorList>
    </citation>
    <scope>NUCLEOTIDE SEQUENCE [LARGE SCALE GENOMIC DNA]</scope>
    <source>
        <strain evidence="2 3">LMG 25716</strain>
    </source>
</reference>
<dbReference type="RefSeq" id="WP_238156274.1">
    <property type="nucleotide sequence ID" value="NZ_PHHE01000001.1"/>
</dbReference>
<organism evidence="2 3">
    <name type="scientific">Pseudomonas baetica</name>
    <dbReference type="NCBI Taxonomy" id="674054"/>
    <lineage>
        <taxon>Bacteria</taxon>
        <taxon>Pseudomonadati</taxon>
        <taxon>Pseudomonadota</taxon>
        <taxon>Gammaproteobacteria</taxon>
        <taxon>Pseudomonadales</taxon>
        <taxon>Pseudomonadaceae</taxon>
        <taxon>Pseudomonas</taxon>
    </lineage>
</organism>
<accession>A0ABX4PRE7</accession>
<evidence type="ECO:0000256" key="1">
    <source>
        <dbReference type="SAM" id="Coils"/>
    </source>
</evidence>
<comment type="caution">
    <text evidence="2">The sequence shown here is derived from an EMBL/GenBank/DDBJ whole genome shotgun (WGS) entry which is preliminary data.</text>
</comment>
<evidence type="ECO:0008006" key="4">
    <source>
        <dbReference type="Google" id="ProtNLM"/>
    </source>
</evidence>
<dbReference type="Proteomes" id="UP000232455">
    <property type="component" value="Unassembled WGS sequence"/>
</dbReference>
<keyword evidence="3" id="KW-1185">Reference proteome</keyword>
<feature type="coiled-coil region" evidence="1">
    <location>
        <begin position="85"/>
        <end position="133"/>
    </location>
</feature>
<evidence type="ECO:0000313" key="3">
    <source>
        <dbReference type="Proteomes" id="UP000232455"/>
    </source>
</evidence>
<gene>
    <name evidence="2" type="ORF">ATI02_0110</name>
</gene>
<proteinExistence type="predicted"/>
<dbReference type="EMBL" id="PHHE01000001">
    <property type="protein sequence ID" value="PKA67413.1"/>
    <property type="molecule type" value="Genomic_DNA"/>
</dbReference>
<sequence>MVDEIDQLITRRDKYLRTAEEQYAEIAPLEALLEGDEELDAIRLREVRSEYNTLKIPYDSNKHHAWILDTQITRREQLLNHETLMADYTESMANWKADEQELNEKRESLSTRLEQIQQQAVEDLAKARQAETDAATAYAQSVAWGDTEGEKNANTDAQKAAKNLATAIEHNRRQHLIITALEQELVIVDQHIAEAQSEHLAIQRTALLLAEKVLAEQWNEKAQALMNIGAKLWATQRLLGGDQLSLRRLVLPKEGEGFDTWGSRELADRSYKFTVEDILSL</sequence>
<keyword evidence="1" id="KW-0175">Coiled coil</keyword>
<evidence type="ECO:0000313" key="2">
    <source>
        <dbReference type="EMBL" id="PKA67413.1"/>
    </source>
</evidence>